<evidence type="ECO:0000256" key="1">
    <source>
        <dbReference type="SAM" id="Phobius"/>
    </source>
</evidence>
<evidence type="ECO:0000313" key="2">
    <source>
        <dbReference type="EMBL" id="PQP11425.1"/>
    </source>
</evidence>
<keyword evidence="1" id="KW-1133">Transmembrane helix</keyword>
<evidence type="ECO:0000313" key="3">
    <source>
        <dbReference type="Proteomes" id="UP000238206"/>
    </source>
</evidence>
<gene>
    <name evidence="2" type="ORF">C5615_32180</name>
</gene>
<accession>A0A2S8I9M5</accession>
<keyword evidence="1" id="KW-0812">Transmembrane</keyword>
<dbReference type="AlphaFoldDB" id="A0A2S8I9M5"/>
<reference evidence="2 3" key="1">
    <citation type="submission" date="2018-02" db="EMBL/GenBank/DDBJ databases">
        <title>Draft genome sequencing of Burkholderia cepacia Y14-15.</title>
        <authorList>
            <person name="Zheng B.-X."/>
        </authorList>
    </citation>
    <scope>NUCLEOTIDE SEQUENCE [LARGE SCALE GENOMIC DNA]</scope>
    <source>
        <strain evidence="2 3">Y14-15</strain>
    </source>
</reference>
<sequence length="227" mass="24931">MAKAGAVVAVERVRTGLMKRGSGAVLGLARWGLCAMQLALFGWVGERGWMMKQTWIVWALAGAMPWWTHELAPVVASTPVSAVVRPASAHGVVKSAARHRIDRDIRLGACIPRYCIVTIVLEPGEPARLHLVELNERGGFARLYPVTTYGRTMREARFVGKDAVRLYVRSINGKGVLAHQLFDLNEKGLQHAMASRVLRGDRAISENGDQEALERAIELGHAPRLLV</sequence>
<dbReference type="Proteomes" id="UP000238206">
    <property type="component" value="Unassembled WGS sequence"/>
</dbReference>
<organism evidence="2 3">
    <name type="scientific">Burkholderia cepacia</name>
    <name type="common">Pseudomonas cepacia</name>
    <dbReference type="NCBI Taxonomy" id="292"/>
    <lineage>
        <taxon>Bacteria</taxon>
        <taxon>Pseudomonadati</taxon>
        <taxon>Pseudomonadota</taxon>
        <taxon>Betaproteobacteria</taxon>
        <taxon>Burkholderiales</taxon>
        <taxon>Burkholderiaceae</taxon>
        <taxon>Burkholderia</taxon>
        <taxon>Burkholderia cepacia complex</taxon>
    </lineage>
</organism>
<dbReference type="EMBL" id="PUIQ01000058">
    <property type="protein sequence ID" value="PQP11425.1"/>
    <property type="molecule type" value="Genomic_DNA"/>
</dbReference>
<name>A0A2S8I9M5_BURCE</name>
<protein>
    <submittedName>
        <fullName evidence="2">Uncharacterized protein</fullName>
    </submittedName>
</protein>
<feature type="transmembrane region" description="Helical" evidence="1">
    <location>
        <begin position="24"/>
        <end position="44"/>
    </location>
</feature>
<comment type="caution">
    <text evidence="2">The sequence shown here is derived from an EMBL/GenBank/DDBJ whole genome shotgun (WGS) entry which is preliminary data.</text>
</comment>
<proteinExistence type="predicted"/>
<keyword evidence="1" id="KW-0472">Membrane</keyword>